<dbReference type="Pfam" id="PF00498">
    <property type="entry name" value="FHA"/>
    <property type="match status" value="1"/>
</dbReference>
<feature type="domain" description="FHA" evidence="2">
    <location>
        <begin position="438"/>
        <end position="488"/>
    </location>
</feature>
<keyword evidence="4" id="KW-1185">Reference proteome</keyword>
<evidence type="ECO:0000313" key="4">
    <source>
        <dbReference type="Proteomes" id="UP000673394"/>
    </source>
</evidence>
<dbReference type="Gene3D" id="2.60.200.20">
    <property type="match status" value="1"/>
</dbReference>
<dbReference type="InterPro" id="IPR045962">
    <property type="entry name" value="DUF6382"/>
</dbReference>
<keyword evidence="1" id="KW-1133">Transmembrane helix</keyword>
<dbReference type="RefSeq" id="WP_210662426.1">
    <property type="nucleotide sequence ID" value="NZ_JAGKSP010000012.1"/>
</dbReference>
<dbReference type="Proteomes" id="UP000673394">
    <property type="component" value="Unassembled WGS sequence"/>
</dbReference>
<feature type="transmembrane region" description="Helical" evidence="1">
    <location>
        <begin position="295"/>
        <end position="315"/>
    </location>
</feature>
<dbReference type="SMART" id="SM00240">
    <property type="entry name" value="FHA"/>
    <property type="match status" value="1"/>
</dbReference>
<dbReference type="PROSITE" id="PS50006">
    <property type="entry name" value="FHA_DOMAIN"/>
    <property type="match status" value="1"/>
</dbReference>
<accession>A0ABS5CIT8</accession>
<dbReference type="Pfam" id="PF19909">
    <property type="entry name" value="DUF6382"/>
    <property type="match status" value="1"/>
</dbReference>
<dbReference type="InterPro" id="IPR000253">
    <property type="entry name" value="FHA_dom"/>
</dbReference>
<organism evidence="3 4">
    <name type="scientific">Paenibacillus lignilyticus</name>
    <dbReference type="NCBI Taxonomy" id="1172615"/>
    <lineage>
        <taxon>Bacteria</taxon>
        <taxon>Bacillati</taxon>
        <taxon>Bacillota</taxon>
        <taxon>Bacilli</taxon>
        <taxon>Bacillales</taxon>
        <taxon>Paenibacillaceae</taxon>
        <taxon>Paenibacillus</taxon>
    </lineage>
</organism>
<dbReference type="InterPro" id="IPR008984">
    <property type="entry name" value="SMAD_FHA_dom_sf"/>
</dbReference>
<sequence length="527" mass="58730">MVCKELRVDYTMKRGLEMIVDMESGISREQLDPIEIKMLQSQRIPKMLPVEWVDIDGKMTFRYRINGKRILLHRMQTQQLTMVQFYALLLGIVEALDDCKQYMLREDGFMLHEQYIYIGDHWEDPELVYVPLRDTSIVSSASEAVLAMAIRGVGYIVEPDGAGLQQIFQHLRGEYVAWGQLRRTLLALLGSAYRESSGSGELLQAARPVDAVAALPSSFVLKNEAVPPRVTNAFRREDENEHHQLDGGYELPLTELPVQERAASSIKPGWVLGAGVLLISAVIWRFLYLPSPSQTSLLICSGLTLMAAAAALMMNRRMSSDVRKKEEDDGWNERQGWPAEDGFVPNSMPIHVKRQVKSYREKFTEEDVQSAMKPNGIPFTPLPNGGNTTSLEASPNDATVLLGQHAELLIGTHKSAPCLERSVEGESVMMVKLEQDRFIIGRASEGVNHVDLSSGISRAHLELSEKQGSWTVKDMGSRNGSTLNGVTMIPYKVYPLNDNDSIQLAGDRGPQYRFRSGLPSGLAQQAG</sequence>
<reference evidence="3 4" key="1">
    <citation type="submission" date="2021-04" db="EMBL/GenBank/DDBJ databases">
        <title>Paenibacillus sp. DLE-14 whole genome sequence.</title>
        <authorList>
            <person name="Ham Y.J."/>
        </authorList>
    </citation>
    <scope>NUCLEOTIDE SEQUENCE [LARGE SCALE GENOMIC DNA]</scope>
    <source>
        <strain evidence="3 4">DLE-14</strain>
    </source>
</reference>
<dbReference type="CDD" id="cd00060">
    <property type="entry name" value="FHA"/>
    <property type="match status" value="1"/>
</dbReference>
<protein>
    <submittedName>
        <fullName evidence="3">FHA domain-containing protein</fullName>
    </submittedName>
</protein>
<dbReference type="EMBL" id="JAGKSP010000012">
    <property type="protein sequence ID" value="MBP3965778.1"/>
    <property type="molecule type" value="Genomic_DNA"/>
</dbReference>
<evidence type="ECO:0000313" key="3">
    <source>
        <dbReference type="EMBL" id="MBP3965778.1"/>
    </source>
</evidence>
<proteinExistence type="predicted"/>
<comment type="caution">
    <text evidence="3">The sequence shown here is derived from an EMBL/GenBank/DDBJ whole genome shotgun (WGS) entry which is preliminary data.</text>
</comment>
<keyword evidence="1" id="KW-0812">Transmembrane</keyword>
<gene>
    <name evidence="3" type="ORF">I8J30_23960</name>
</gene>
<keyword evidence="1" id="KW-0472">Membrane</keyword>
<evidence type="ECO:0000259" key="2">
    <source>
        <dbReference type="PROSITE" id="PS50006"/>
    </source>
</evidence>
<feature type="transmembrane region" description="Helical" evidence="1">
    <location>
        <begin position="269"/>
        <end position="289"/>
    </location>
</feature>
<name>A0ABS5CIT8_9BACL</name>
<evidence type="ECO:0000256" key="1">
    <source>
        <dbReference type="SAM" id="Phobius"/>
    </source>
</evidence>
<dbReference type="SUPFAM" id="SSF49879">
    <property type="entry name" value="SMAD/FHA domain"/>
    <property type="match status" value="1"/>
</dbReference>